<comment type="caution">
    <text evidence="10">The sequence shown here is derived from an EMBL/GenBank/DDBJ whole genome shotgun (WGS) entry which is preliminary data.</text>
</comment>
<sequence>MPKKTYPKIDVEACIGCGACVSACPTSVLDMPSDKAVVVKADACTECGACVDACPVSAIVLAEQDY</sequence>
<evidence type="ECO:0000259" key="9">
    <source>
        <dbReference type="PROSITE" id="PS51379"/>
    </source>
</evidence>
<name>A0A1F5R8G9_9BACT</name>
<dbReference type="SUPFAM" id="SSF54862">
    <property type="entry name" value="4Fe-4S ferredoxins"/>
    <property type="match status" value="1"/>
</dbReference>
<dbReference type="Pfam" id="PF13237">
    <property type="entry name" value="Fer4_10"/>
    <property type="match status" value="1"/>
</dbReference>
<evidence type="ECO:0000313" key="11">
    <source>
        <dbReference type="Proteomes" id="UP000177230"/>
    </source>
</evidence>
<dbReference type="Gene3D" id="3.30.70.20">
    <property type="match status" value="2"/>
</dbReference>
<dbReference type="PROSITE" id="PS51379">
    <property type="entry name" value="4FE4S_FER_2"/>
    <property type="match status" value="2"/>
</dbReference>
<evidence type="ECO:0000256" key="3">
    <source>
        <dbReference type="ARBA" id="ARBA00022723"/>
    </source>
</evidence>
<dbReference type="InterPro" id="IPR017896">
    <property type="entry name" value="4Fe4S_Fe-S-bd"/>
</dbReference>
<dbReference type="PROSITE" id="PS00198">
    <property type="entry name" value="4FE4S_FER_1"/>
    <property type="match status" value="2"/>
</dbReference>
<keyword evidence="4" id="KW-0677">Repeat</keyword>
<evidence type="ECO:0000256" key="4">
    <source>
        <dbReference type="ARBA" id="ARBA00022737"/>
    </source>
</evidence>
<evidence type="ECO:0000256" key="6">
    <source>
        <dbReference type="ARBA" id="ARBA00023004"/>
    </source>
</evidence>
<keyword evidence="6 8" id="KW-0408">Iron</keyword>
<keyword evidence="3 8" id="KW-0479">Metal-binding</keyword>
<accession>A0A1F5R8G9</accession>
<keyword evidence="1 8" id="KW-0813">Transport</keyword>
<proteinExistence type="predicted"/>
<keyword evidence="2" id="KW-0004">4Fe-4S</keyword>
<gene>
    <name evidence="10" type="ORF">A2024_02325</name>
</gene>
<keyword evidence="5 8" id="KW-0249">Electron transport</keyword>
<evidence type="ECO:0000313" key="10">
    <source>
        <dbReference type="EMBL" id="OGF10341.1"/>
    </source>
</evidence>
<dbReference type="InterPro" id="IPR001080">
    <property type="entry name" value="3Fe4S_ferredoxin"/>
</dbReference>
<dbReference type="GO" id="GO:0009055">
    <property type="term" value="F:electron transfer activity"/>
    <property type="evidence" value="ECO:0007669"/>
    <property type="project" value="UniProtKB-UniRule"/>
</dbReference>
<dbReference type="PANTHER" id="PTHR43687:SF6">
    <property type="entry name" value="L-ASPARTATE SEMIALDEHYDE SULFURTRANSFERASE IRON-SULFUR SUBUNIT"/>
    <property type="match status" value="1"/>
</dbReference>
<dbReference type="GO" id="GO:0005506">
    <property type="term" value="F:iron ion binding"/>
    <property type="evidence" value="ECO:0007669"/>
    <property type="project" value="UniProtKB-UniRule"/>
</dbReference>
<evidence type="ECO:0000256" key="2">
    <source>
        <dbReference type="ARBA" id="ARBA00022485"/>
    </source>
</evidence>
<dbReference type="InterPro" id="IPR050572">
    <property type="entry name" value="Fe-S_Ferredoxin"/>
</dbReference>
<dbReference type="PANTHER" id="PTHR43687">
    <property type="entry name" value="ADENYLYLSULFATE REDUCTASE, BETA SUBUNIT"/>
    <property type="match status" value="1"/>
</dbReference>
<reference evidence="10 11" key="1">
    <citation type="journal article" date="2016" name="Nat. Commun.">
        <title>Thousands of microbial genomes shed light on interconnected biogeochemical processes in an aquifer system.</title>
        <authorList>
            <person name="Anantharaman K."/>
            <person name="Brown C.T."/>
            <person name="Hug L.A."/>
            <person name="Sharon I."/>
            <person name="Castelle C.J."/>
            <person name="Probst A.J."/>
            <person name="Thomas B.C."/>
            <person name="Singh A."/>
            <person name="Wilkins M.J."/>
            <person name="Karaoz U."/>
            <person name="Brodie E.L."/>
            <person name="Williams K.H."/>
            <person name="Hubbard S.S."/>
            <person name="Banfield J.F."/>
        </authorList>
    </citation>
    <scope>NUCLEOTIDE SEQUENCE [LARGE SCALE GENOMIC DNA]</scope>
</reference>
<dbReference type="InterPro" id="IPR017900">
    <property type="entry name" value="4Fe4S_Fe_S_CS"/>
</dbReference>
<keyword evidence="7 8" id="KW-0411">Iron-sulfur</keyword>
<feature type="domain" description="4Fe-4S ferredoxin-type" evidence="9">
    <location>
        <begin position="35"/>
        <end position="64"/>
    </location>
</feature>
<dbReference type="PRINTS" id="PR00352">
    <property type="entry name" value="3FE4SFRDOXIN"/>
</dbReference>
<evidence type="ECO:0000256" key="1">
    <source>
        <dbReference type="ARBA" id="ARBA00022448"/>
    </source>
</evidence>
<dbReference type="Proteomes" id="UP000177230">
    <property type="component" value="Unassembled WGS sequence"/>
</dbReference>
<dbReference type="AlphaFoldDB" id="A0A1F5R8G9"/>
<organism evidence="10 11">
    <name type="scientific">Candidatus Edwardsbacteria bacterium GWF2_54_11</name>
    <dbReference type="NCBI Taxonomy" id="1817851"/>
    <lineage>
        <taxon>Bacteria</taxon>
        <taxon>Candidatus Edwardsiibacteriota</taxon>
    </lineage>
</organism>
<comment type="function">
    <text evidence="8">Ferredoxins are iron-sulfur proteins that transfer electrons in a wide variety of metabolic reactions.</text>
</comment>
<evidence type="ECO:0000256" key="7">
    <source>
        <dbReference type="ARBA" id="ARBA00023014"/>
    </source>
</evidence>
<protein>
    <recommendedName>
        <fullName evidence="8">Ferredoxin</fullName>
    </recommendedName>
</protein>
<dbReference type="EMBL" id="MFFM01000039">
    <property type="protein sequence ID" value="OGF10341.1"/>
    <property type="molecule type" value="Genomic_DNA"/>
</dbReference>
<evidence type="ECO:0000256" key="5">
    <source>
        <dbReference type="ARBA" id="ARBA00022982"/>
    </source>
</evidence>
<evidence type="ECO:0000256" key="8">
    <source>
        <dbReference type="RuleBase" id="RU368020"/>
    </source>
</evidence>
<feature type="domain" description="4Fe-4S ferredoxin-type" evidence="9">
    <location>
        <begin position="5"/>
        <end position="34"/>
    </location>
</feature>
<dbReference type="GO" id="GO:0051539">
    <property type="term" value="F:4 iron, 4 sulfur cluster binding"/>
    <property type="evidence" value="ECO:0007669"/>
    <property type="project" value="UniProtKB-KW"/>
</dbReference>